<evidence type="ECO:0000313" key="5">
    <source>
        <dbReference type="RefSeq" id="XP_052754708.1"/>
    </source>
</evidence>
<proteinExistence type="predicted"/>
<feature type="transmembrane region" description="Helical" evidence="1">
    <location>
        <begin position="290"/>
        <end position="313"/>
    </location>
</feature>
<dbReference type="RefSeq" id="XP_052754708.1">
    <property type="nucleotide sequence ID" value="XM_052898748.1"/>
</dbReference>
<dbReference type="Pfam" id="PF02931">
    <property type="entry name" value="Neur_chan_LBD"/>
    <property type="match status" value="1"/>
</dbReference>
<evidence type="ECO:0000259" key="3">
    <source>
        <dbReference type="Pfam" id="PF02931"/>
    </source>
</evidence>
<dbReference type="CDD" id="cd18989">
    <property type="entry name" value="LGIC_ECD_cation"/>
    <property type="match status" value="1"/>
</dbReference>
<evidence type="ECO:0000256" key="1">
    <source>
        <dbReference type="SAM" id="Phobius"/>
    </source>
</evidence>
<dbReference type="Proteomes" id="UP001652740">
    <property type="component" value="Unplaced"/>
</dbReference>
<keyword evidence="1" id="KW-0472">Membrane</keyword>
<gene>
    <name evidence="5" type="primary">LOC113509247</name>
</gene>
<evidence type="ECO:0000313" key="4">
    <source>
        <dbReference type="Proteomes" id="UP001652740"/>
    </source>
</evidence>
<dbReference type="InterPro" id="IPR006201">
    <property type="entry name" value="Neur_channel"/>
</dbReference>
<name>A0ABM3MTL6_GALME</name>
<sequence>MESQAAVLVLTYLIFLYGGCEVCADCDNITQFSTQLDTLLAEYDRESPPASLVIIELDLDPRHASIQEDTSTARMLADLRMTWEDSRITWNSTDWGCESALAPAERLWLPDVGLVNAAATGDEAGLRARLTSEGRVTWHTRFDVNVPVAMQLKDWPYDEQTVAFKFASRGYTLEQVELELSDDQQQATVSESGAWELVSVMGTRAVWMRGTDSRRLISWQVTLKRRGAAHARASATVLFATVLLLAAAMVLPPEHRHPLYATAAFVATLWLISALLRLPSSASTPTLLTLQGALCACGGVLSVLAALVARVAVFTSTPPHALRQFVFTASKICKLSLQEELSTEGTWRAAARLLDMIVLAVAALVLFVLTCYAISVL</sequence>
<organism evidence="4 5">
    <name type="scientific">Galleria mellonella</name>
    <name type="common">Greater wax moth</name>
    <dbReference type="NCBI Taxonomy" id="7137"/>
    <lineage>
        <taxon>Eukaryota</taxon>
        <taxon>Metazoa</taxon>
        <taxon>Ecdysozoa</taxon>
        <taxon>Arthropoda</taxon>
        <taxon>Hexapoda</taxon>
        <taxon>Insecta</taxon>
        <taxon>Pterygota</taxon>
        <taxon>Neoptera</taxon>
        <taxon>Endopterygota</taxon>
        <taxon>Lepidoptera</taxon>
        <taxon>Glossata</taxon>
        <taxon>Ditrysia</taxon>
        <taxon>Pyraloidea</taxon>
        <taxon>Pyralidae</taxon>
        <taxon>Galleriinae</taxon>
        <taxon>Galleria</taxon>
    </lineage>
</organism>
<dbReference type="InterPro" id="IPR036734">
    <property type="entry name" value="Neur_chan_lig-bd_sf"/>
</dbReference>
<feature type="chain" id="PRO_5045390671" evidence="2">
    <location>
        <begin position="25"/>
        <end position="377"/>
    </location>
</feature>
<keyword evidence="4" id="KW-1185">Reference proteome</keyword>
<dbReference type="InterPro" id="IPR006202">
    <property type="entry name" value="Neur_chan_lig-bd"/>
</dbReference>
<dbReference type="Gene3D" id="2.70.170.10">
    <property type="entry name" value="Neurotransmitter-gated ion-channel ligand-binding domain"/>
    <property type="match status" value="1"/>
</dbReference>
<feature type="signal peptide" evidence="2">
    <location>
        <begin position="1"/>
        <end position="24"/>
    </location>
</feature>
<accession>A0ABM3MTL6</accession>
<keyword evidence="1" id="KW-0812">Transmembrane</keyword>
<keyword evidence="1" id="KW-1133">Transmembrane helix</keyword>
<protein>
    <submittedName>
        <fullName evidence="5">5-hydroxytryptamine receptor 3C-like isoform X1</fullName>
    </submittedName>
</protein>
<reference evidence="5" key="1">
    <citation type="submission" date="2025-08" db="UniProtKB">
        <authorList>
            <consortium name="RefSeq"/>
        </authorList>
    </citation>
    <scope>IDENTIFICATION</scope>
    <source>
        <tissue evidence="5">Whole larvae</tissue>
    </source>
</reference>
<dbReference type="PANTHER" id="PTHR18945">
    <property type="entry name" value="NEUROTRANSMITTER GATED ION CHANNEL"/>
    <property type="match status" value="1"/>
</dbReference>
<feature type="transmembrane region" description="Helical" evidence="1">
    <location>
        <begin position="233"/>
        <end position="252"/>
    </location>
</feature>
<keyword evidence="2" id="KW-0732">Signal</keyword>
<evidence type="ECO:0000256" key="2">
    <source>
        <dbReference type="SAM" id="SignalP"/>
    </source>
</evidence>
<feature type="transmembrane region" description="Helical" evidence="1">
    <location>
        <begin position="353"/>
        <end position="375"/>
    </location>
</feature>
<dbReference type="SUPFAM" id="SSF63712">
    <property type="entry name" value="Nicotinic receptor ligand binding domain-like"/>
    <property type="match status" value="1"/>
</dbReference>
<feature type="transmembrane region" description="Helical" evidence="1">
    <location>
        <begin position="259"/>
        <end position="278"/>
    </location>
</feature>
<dbReference type="GeneID" id="113509247"/>
<feature type="domain" description="Neurotransmitter-gated ion-channel ligand-binding" evidence="3">
    <location>
        <begin position="36"/>
        <end position="226"/>
    </location>
</feature>